<reference evidence="2" key="1">
    <citation type="journal article" date="2021" name="Open Biol.">
        <title>Shared evolutionary footprints suggest mitochondrial oxidative damage underlies multiple complex I losses in fungi.</title>
        <authorList>
            <person name="Schikora-Tamarit M.A."/>
            <person name="Marcet-Houben M."/>
            <person name="Nosek J."/>
            <person name="Gabaldon T."/>
        </authorList>
    </citation>
    <scope>NUCLEOTIDE SEQUENCE</scope>
    <source>
        <strain evidence="2">CBS2887</strain>
    </source>
</reference>
<feature type="region of interest" description="Disordered" evidence="1">
    <location>
        <begin position="111"/>
        <end position="131"/>
    </location>
</feature>
<proteinExistence type="predicted"/>
<dbReference type="EMBL" id="JAEUBG010004547">
    <property type="protein sequence ID" value="KAH3681215.1"/>
    <property type="molecule type" value="Genomic_DNA"/>
</dbReference>
<organism evidence="2 3">
    <name type="scientific">Wickerhamomyces pijperi</name>
    <name type="common">Yeast</name>
    <name type="synonym">Pichia pijperi</name>
    <dbReference type="NCBI Taxonomy" id="599730"/>
    <lineage>
        <taxon>Eukaryota</taxon>
        <taxon>Fungi</taxon>
        <taxon>Dikarya</taxon>
        <taxon>Ascomycota</taxon>
        <taxon>Saccharomycotina</taxon>
        <taxon>Saccharomycetes</taxon>
        <taxon>Phaffomycetales</taxon>
        <taxon>Wickerhamomycetaceae</taxon>
        <taxon>Wickerhamomyces</taxon>
    </lineage>
</organism>
<sequence>MTAKTKLAVAPLEYSGAKSALKRKIPNGIPIRPDTKFKDPRVTALSCVSSLVSSLHQPTIVGDEQCDLNSTASQINQKPRHQACKDTNTRNSSRNVVSVVNVVAQCLKNNTKLRGHQSSPTPETPSNNEQIPLIRSENSLESGLIQLIDTLFPIDSDSLQ</sequence>
<gene>
    <name evidence="2" type="ORF">WICPIJ_007828</name>
</gene>
<evidence type="ECO:0000313" key="2">
    <source>
        <dbReference type="EMBL" id="KAH3681215.1"/>
    </source>
</evidence>
<protein>
    <submittedName>
        <fullName evidence="2">Uncharacterized protein</fullName>
    </submittedName>
</protein>
<name>A0A9P8TJR8_WICPI</name>
<dbReference type="AlphaFoldDB" id="A0A9P8TJR8"/>
<evidence type="ECO:0000256" key="1">
    <source>
        <dbReference type="SAM" id="MobiDB-lite"/>
    </source>
</evidence>
<evidence type="ECO:0000313" key="3">
    <source>
        <dbReference type="Proteomes" id="UP000774326"/>
    </source>
</evidence>
<accession>A0A9P8TJR8</accession>
<dbReference type="Proteomes" id="UP000774326">
    <property type="component" value="Unassembled WGS sequence"/>
</dbReference>
<reference evidence="2" key="2">
    <citation type="submission" date="2021-01" db="EMBL/GenBank/DDBJ databases">
        <authorList>
            <person name="Schikora-Tamarit M.A."/>
        </authorList>
    </citation>
    <scope>NUCLEOTIDE SEQUENCE</scope>
    <source>
        <strain evidence="2">CBS2887</strain>
    </source>
</reference>
<comment type="caution">
    <text evidence="2">The sequence shown here is derived from an EMBL/GenBank/DDBJ whole genome shotgun (WGS) entry which is preliminary data.</text>
</comment>
<keyword evidence="3" id="KW-1185">Reference proteome</keyword>